<proteinExistence type="predicted"/>
<sequence length="58" mass="6460">MEQKKDVCPSCGKEIPHPVLYRCISCFAKYCVECEGSESGIRCPKCGQSGRMVLDQCK</sequence>
<name>A0A1I3SF67_9BACT</name>
<accession>A0A1I3SF67</accession>
<dbReference type="AlphaFoldDB" id="A0A1I3SF67"/>
<evidence type="ECO:0000313" key="2">
    <source>
        <dbReference type="Proteomes" id="UP000198635"/>
    </source>
</evidence>
<dbReference type="RefSeq" id="WP_153304607.1">
    <property type="nucleotide sequence ID" value="NZ_FORX01000004.1"/>
</dbReference>
<protein>
    <submittedName>
        <fullName evidence="1">Uncharacterized protein</fullName>
    </submittedName>
</protein>
<organism evidence="1 2">
    <name type="scientific">Desulfomicrobium apsheronum</name>
    <dbReference type="NCBI Taxonomy" id="52560"/>
    <lineage>
        <taxon>Bacteria</taxon>
        <taxon>Pseudomonadati</taxon>
        <taxon>Thermodesulfobacteriota</taxon>
        <taxon>Desulfovibrionia</taxon>
        <taxon>Desulfovibrionales</taxon>
        <taxon>Desulfomicrobiaceae</taxon>
        <taxon>Desulfomicrobium</taxon>
    </lineage>
</organism>
<gene>
    <name evidence="1" type="ORF">SAMN04488082_104118</name>
</gene>
<keyword evidence="2" id="KW-1185">Reference proteome</keyword>
<dbReference type="Proteomes" id="UP000198635">
    <property type="component" value="Unassembled WGS sequence"/>
</dbReference>
<evidence type="ECO:0000313" key="1">
    <source>
        <dbReference type="EMBL" id="SFJ56632.1"/>
    </source>
</evidence>
<reference evidence="2" key="1">
    <citation type="submission" date="2016-10" db="EMBL/GenBank/DDBJ databases">
        <authorList>
            <person name="Varghese N."/>
            <person name="Submissions S."/>
        </authorList>
    </citation>
    <scope>NUCLEOTIDE SEQUENCE [LARGE SCALE GENOMIC DNA]</scope>
    <source>
        <strain evidence="2">DSM 5918</strain>
    </source>
</reference>
<dbReference type="EMBL" id="FORX01000004">
    <property type="protein sequence ID" value="SFJ56632.1"/>
    <property type="molecule type" value="Genomic_DNA"/>
</dbReference>